<keyword evidence="9" id="KW-1185">Reference proteome</keyword>
<dbReference type="Proteomes" id="UP000199125">
    <property type="component" value="Unassembled WGS sequence"/>
</dbReference>
<dbReference type="Gene3D" id="3.90.79.10">
    <property type="entry name" value="Nucleoside Triphosphate Pyrophosphohydrolase"/>
    <property type="match status" value="1"/>
</dbReference>
<feature type="domain" description="Nudix hydrolase" evidence="7">
    <location>
        <begin position="6"/>
        <end position="197"/>
    </location>
</feature>
<gene>
    <name evidence="8" type="ORF">SAMN04488075_0060</name>
</gene>
<dbReference type="PANTHER" id="PTHR12318:SF0">
    <property type="entry name" value="ACYL-COENZYME A DIPHOSPHATASE NUDT19"/>
    <property type="match status" value="1"/>
</dbReference>
<keyword evidence="6" id="KW-0464">Manganese</keyword>
<keyword evidence="5" id="KW-0460">Magnesium</keyword>
<dbReference type="SUPFAM" id="SSF55811">
    <property type="entry name" value="Nudix"/>
    <property type="match status" value="1"/>
</dbReference>
<dbReference type="PROSITE" id="PS51462">
    <property type="entry name" value="NUDIX"/>
    <property type="match status" value="1"/>
</dbReference>
<dbReference type="RefSeq" id="WP_143042869.1">
    <property type="nucleotide sequence ID" value="NZ_FNXG01000012.1"/>
</dbReference>
<comment type="cofactor">
    <cofactor evidence="1">
        <name>Mn(2+)</name>
        <dbReference type="ChEBI" id="CHEBI:29035"/>
    </cofactor>
</comment>
<dbReference type="OrthoDB" id="7183442at2"/>
<dbReference type="STRING" id="65735.SAMN04488075_0060"/>
<evidence type="ECO:0000256" key="2">
    <source>
        <dbReference type="ARBA" id="ARBA00001946"/>
    </source>
</evidence>
<dbReference type="PANTHER" id="PTHR12318">
    <property type="entry name" value="TESTOSTERONE-REGULATED PROTEIN RP2"/>
    <property type="match status" value="1"/>
</dbReference>
<evidence type="ECO:0000256" key="3">
    <source>
        <dbReference type="ARBA" id="ARBA00022723"/>
    </source>
</evidence>
<dbReference type="AlphaFoldDB" id="A0A1H6NJA4"/>
<evidence type="ECO:0000313" key="9">
    <source>
        <dbReference type="Proteomes" id="UP000199125"/>
    </source>
</evidence>
<protein>
    <recommendedName>
        <fullName evidence="7">Nudix hydrolase domain-containing protein</fullName>
    </recommendedName>
</protein>
<dbReference type="CDD" id="cd18870">
    <property type="entry name" value="NUDIX_AcylCoAdiphos_Nudt19"/>
    <property type="match status" value="1"/>
</dbReference>
<name>A0A1H6NJA4_9RHOB</name>
<dbReference type="GO" id="GO:0016818">
    <property type="term" value="F:hydrolase activity, acting on acid anhydrides, in phosphorus-containing anhydrides"/>
    <property type="evidence" value="ECO:0007669"/>
    <property type="project" value="InterPro"/>
</dbReference>
<dbReference type="GO" id="GO:0046872">
    <property type="term" value="F:metal ion binding"/>
    <property type="evidence" value="ECO:0007669"/>
    <property type="project" value="UniProtKB-KW"/>
</dbReference>
<evidence type="ECO:0000256" key="1">
    <source>
        <dbReference type="ARBA" id="ARBA00001936"/>
    </source>
</evidence>
<evidence type="ECO:0000256" key="4">
    <source>
        <dbReference type="ARBA" id="ARBA00022801"/>
    </source>
</evidence>
<organism evidence="8 9">
    <name type="scientific">Paracoccus alkenifer</name>
    <dbReference type="NCBI Taxonomy" id="65735"/>
    <lineage>
        <taxon>Bacteria</taxon>
        <taxon>Pseudomonadati</taxon>
        <taxon>Pseudomonadota</taxon>
        <taxon>Alphaproteobacteria</taxon>
        <taxon>Rhodobacterales</taxon>
        <taxon>Paracoccaceae</taxon>
        <taxon>Paracoccus</taxon>
    </lineage>
</organism>
<comment type="cofactor">
    <cofactor evidence="2">
        <name>Mg(2+)</name>
        <dbReference type="ChEBI" id="CHEBI:18420"/>
    </cofactor>
</comment>
<accession>A0A1H6NJA4</accession>
<evidence type="ECO:0000259" key="7">
    <source>
        <dbReference type="PROSITE" id="PS51462"/>
    </source>
</evidence>
<proteinExistence type="predicted"/>
<evidence type="ECO:0000313" key="8">
    <source>
        <dbReference type="EMBL" id="SEI13151.1"/>
    </source>
</evidence>
<reference evidence="9" key="1">
    <citation type="submission" date="2016-10" db="EMBL/GenBank/DDBJ databases">
        <authorList>
            <person name="Varghese N."/>
            <person name="Submissions S."/>
        </authorList>
    </citation>
    <scope>NUCLEOTIDE SEQUENCE [LARGE SCALE GENOMIC DNA]</scope>
    <source>
        <strain evidence="9">DSM 11593</strain>
    </source>
</reference>
<evidence type="ECO:0000256" key="6">
    <source>
        <dbReference type="ARBA" id="ARBA00023211"/>
    </source>
</evidence>
<keyword evidence="4" id="KW-0378">Hydrolase</keyword>
<dbReference type="InterPro" id="IPR015797">
    <property type="entry name" value="NUDIX_hydrolase-like_dom_sf"/>
</dbReference>
<sequence length="253" mass="27793">MPQNAPVRTASTMMLVREVPGVEVLMVKRNHAIDHFSGAMVFPGGKVEASDAEPGWAAQVQGWDDIPDSERAPRISAIRETFEECGILPAVQGYQADPEGTRELRGAMDRGEASFLAYLQQNGLRPDLRSLSLFARWRTPPVVAKRFDTYFYLVEAPAEQVAQADGRETILAEWIAAGTALDMAARGERTIVFPTRMNLSLLARADSIADAVAAASMRPARVVEPVVELHGDKRFLRLEAEDGYGPTLEPLLF</sequence>
<evidence type="ECO:0000256" key="5">
    <source>
        <dbReference type="ARBA" id="ARBA00022842"/>
    </source>
</evidence>
<dbReference type="InterPro" id="IPR039121">
    <property type="entry name" value="NUDT19"/>
</dbReference>
<keyword evidence="3" id="KW-0479">Metal-binding</keyword>
<dbReference type="InterPro" id="IPR000086">
    <property type="entry name" value="NUDIX_hydrolase_dom"/>
</dbReference>
<dbReference type="EMBL" id="FNXG01000012">
    <property type="protein sequence ID" value="SEI13151.1"/>
    <property type="molecule type" value="Genomic_DNA"/>
</dbReference>